<keyword evidence="1" id="KW-0614">Plasmid</keyword>
<gene>
    <name evidence="1" type="ORF">GCM10025867_50570</name>
</gene>
<protein>
    <submittedName>
        <fullName evidence="1">Uncharacterized protein</fullName>
    </submittedName>
</protein>
<sequence>MDLLHATSDPVDAAALGIDAAPGTLVVRLRDNRLPDRPWTRVREALDRAEASLAA</sequence>
<dbReference type="Proteomes" id="UP001321486">
    <property type="component" value="Plasmid pNBRC108728a"/>
</dbReference>
<evidence type="ECO:0000313" key="1">
    <source>
        <dbReference type="EMBL" id="BDZ52816.1"/>
    </source>
</evidence>
<proteinExistence type="predicted"/>
<dbReference type="RefSeq" id="WP_286347099.1">
    <property type="nucleotide sequence ID" value="NZ_AP027733.1"/>
</dbReference>
<keyword evidence="2" id="KW-1185">Reference proteome</keyword>
<reference evidence="2" key="1">
    <citation type="journal article" date="2019" name="Int. J. Syst. Evol. Microbiol.">
        <title>The Global Catalogue of Microorganisms (GCM) 10K type strain sequencing project: providing services to taxonomists for standard genome sequencing and annotation.</title>
        <authorList>
            <consortium name="The Broad Institute Genomics Platform"/>
            <consortium name="The Broad Institute Genome Sequencing Center for Infectious Disease"/>
            <person name="Wu L."/>
            <person name="Ma J."/>
        </authorList>
    </citation>
    <scope>NUCLEOTIDE SEQUENCE [LARGE SCALE GENOMIC DNA]</scope>
    <source>
        <strain evidence="2">NBRC 108728</strain>
    </source>
</reference>
<evidence type="ECO:0000313" key="2">
    <source>
        <dbReference type="Proteomes" id="UP001321486"/>
    </source>
</evidence>
<accession>A0ABM8GWH4</accession>
<dbReference type="EMBL" id="AP027733">
    <property type="protein sequence ID" value="BDZ52816.1"/>
    <property type="molecule type" value="Genomic_DNA"/>
</dbReference>
<organism evidence="1 2">
    <name type="scientific">Frondihabitans sucicola</name>
    <dbReference type="NCBI Taxonomy" id="1268041"/>
    <lineage>
        <taxon>Bacteria</taxon>
        <taxon>Bacillati</taxon>
        <taxon>Actinomycetota</taxon>
        <taxon>Actinomycetes</taxon>
        <taxon>Micrococcales</taxon>
        <taxon>Microbacteriaceae</taxon>
        <taxon>Frondihabitans</taxon>
    </lineage>
</organism>
<geneLocation type="plasmid" evidence="1 2">
    <name>pNBRC108728a</name>
</geneLocation>
<name>A0ABM8GWH4_9MICO</name>